<keyword evidence="3 5" id="KW-0067">ATP-binding</keyword>
<accession>A0A4V0P2L9</accession>
<keyword evidence="1" id="KW-0813">Transport</keyword>
<dbReference type="KEGG" id="sbf:JCM31447_21340"/>
<feature type="domain" description="ABC transporter" evidence="4">
    <location>
        <begin position="10"/>
        <end position="247"/>
    </location>
</feature>
<dbReference type="GO" id="GO:0016887">
    <property type="term" value="F:ATP hydrolysis activity"/>
    <property type="evidence" value="ECO:0007669"/>
    <property type="project" value="InterPro"/>
</dbReference>
<reference evidence="5 6" key="1">
    <citation type="submission" date="2018-12" db="EMBL/GenBank/DDBJ databases">
        <title>Rubrispira sanarue gen. nov., sp., nov., a member of the order Silvanigrellales, isolated from a brackish lake in Hamamatsu Japan.</title>
        <authorList>
            <person name="Maejima Y."/>
            <person name="Iino T."/>
            <person name="Muraguchi Y."/>
            <person name="Fukuda K."/>
            <person name="Nojiri H."/>
            <person name="Ohkuma M."/>
            <person name="Moriuchi R."/>
            <person name="Dohra H."/>
            <person name="Kimbara K."/>
            <person name="Shintani M."/>
        </authorList>
    </citation>
    <scope>NUCLEOTIDE SEQUENCE [LARGE SCALE GENOMIC DNA]</scope>
    <source>
        <strain evidence="5 6">RF1110005</strain>
    </source>
</reference>
<dbReference type="GO" id="GO:0005524">
    <property type="term" value="F:ATP binding"/>
    <property type="evidence" value="ECO:0007669"/>
    <property type="project" value="UniProtKB-KW"/>
</dbReference>
<proteinExistence type="predicted"/>
<dbReference type="SMART" id="SM00382">
    <property type="entry name" value="AAA"/>
    <property type="match status" value="1"/>
</dbReference>
<dbReference type="SUPFAM" id="SSF52540">
    <property type="entry name" value="P-loop containing nucleoside triphosphate hydrolases"/>
    <property type="match status" value="1"/>
</dbReference>
<evidence type="ECO:0000259" key="4">
    <source>
        <dbReference type="PROSITE" id="PS50893"/>
    </source>
</evidence>
<dbReference type="EMBL" id="AP019368">
    <property type="protein sequence ID" value="BBH53687.1"/>
    <property type="molecule type" value="Genomic_DNA"/>
</dbReference>
<dbReference type="Proteomes" id="UP000291236">
    <property type="component" value="Chromosome"/>
</dbReference>
<evidence type="ECO:0000256" key="1">
    <source>
        <dbReference type="ARBA" id="ARBA00022448"/>
    </source>
</evidence>
<evidence type="ECO:0000313" key="6">
    <source>
        <dbReference type="Proteomes" id="UP000291236"/>
    </source>
</evidence>
<dbReference type="Pfam" id="PF00005">
    <property type="entry name" value="ABC_tran"/>
    <property type="match status" value="1"/>
</dbReference>
<dbReference type="OrthoDB" id="5290734at2"/>
<dbReference type="RefSeq" id="WP_130610045.1">
    <property type="nucleotide sequence ID" value="NZ_AP019368.1"/>
</dbReference>
<keyword evidence="2" id="KW-0547">Nucleotide-binding</keyword>
<gene>
    <name evidence="5" type="ORF">JCM31447_21340</name>
</gene>
<dbReference type="PANTHER" id="PTHR43023:SF6">
    <property type="entry name" value="INTERMEMBRANE PHOSPHOLIPID TRANSPORT SYSTEM ATP-BINDING PROTEIN MLAF"/>
    <property type="match status" value="1"/>
</dbReference>
<dbReference type="PANTHER" id="PTHR43023">
    <property type="entry name" value="PROTEIN TRIGALACTOSYLDIACYLGLYCEROL 3, CHLOROPLASTIC"/>
    <property type="match status" value="1"/>
</dbReference>
<keyword evidence="6" id="KW-1185">Reference proteome</keyword>
<protein>
    <submittedName>
        <fullName evidence="5">ABC transporter ATP-binding protein</fullName>
    </submittedName>
</protein>
<name>A0A4V0P2L9_FLUSA</name>
<evidence type="ECO:0000256" key="3">
    <source>
        <dbReference type="ARBA" id="ARBA00022840"/>
    </source>
</evidence>
<sequence>MEKVKDKSIVTLINLKKTFGKNKVLRGLNIKIPEKRISYIIGRSGEGKSVTLKHIIGILKPDEGEVWIDGVAMHSADERAWENIRQQIGTLFQDGALFDSLNVFENISFPIQNHTKMPLEKIKNEVKNLLEIVGLANIEEKFPSELSIGERKRVGLARALALKPKLLLYDEPTTSMDPLIADLIDNLIQNTQQKIEGITSVVISHDITSVMNIAEYIFFLHEGKVYFEGTPEEFQTSQDALVKQFLSGGRNGPLAVPIA</sequence>
<dbReference type="AlphaFoldDB" id="A0A4V0P2L9"/>
<organism evidence="5 6">
    <name type="scientific">Fluviispira sanaruensis</name>
    <dbReference type="NCBI Taxonomy" id="2493639"/>
    <lineage>
        <taxon>Bacteria</taxon>
        <taxon>Pseudomonadati</taxon>
        <taxon>Bdellovibrionota</taxon>
        <taxon>Oligoflexia</taxon>
        <taxon>Silvanigrellales</taxon>
        <taxon>Silvanigrellaceae</taxon>
        <taxon>Fluviispira</taxon>
    </lineage>
</organism>
<dbReference type="PROSITE" id="PS50893">
    <property type="entry name" value="ABC_TRANSPORTER_2"/>
    <property type="match status" value="1"/>
</dbReference>
<dbReference type="InterPro" id="IPR027417">
    <property type="entry name" value="P-loop_NTPase"/>
</dbReference>
<evidence type="ECO:0000313" key="5">
    <source>
        <dbReference type="EMBL" id="BBH53687.1"/>
    </source>
</evidence>
<dbReference type="Gene3D" id="3.40.50.300">
    <property type="entry name" value="P-loop containing nucleotide triphosphate hydrolases"/>
    <property type="match status" value="1"/>
</dbReference>
<dbReference type="InterPro" id="IPR003439">
    <property type="entry name" value="ABC_transporter-like_ATP-bd"/>
</dbReference>
<dbReference type="InterPro" id="IPR003593">
    <property type="entry name" value="AAA+_ATPase"/>
</dbReference>
<evidence type="ECO:0000256" key="2">
    <source>
        <dbReference type="ARBA" id="ARBA00022741"/>
    </source>
</evidence>